<evidence type="ECO:0000256" key="5">
    <source>
        <dbReference type="ARBA" id="ARBA00022847"/>
    </source>
</evidence>
<keyword evidence="2" id="KW-0813">Transport</keyword>
<evidence type="ECO:0000256" key="1">
    <source>
        <dbReference type="ARBA" id="ARBA00004651"/>
    </source>
</evidence>
<keyword evidence="3" id="KW-1003">Cell membrane</keyword>
<dbReference type="PANTHER" id="PTHR43528:SF3">
    <property type="entry name" value="CITRATE-PROTON SYMPORTER"/>
    <property type="match status" value="1"/>
</dbReference>
<dbReference type="Pfam" id="PF00083">
    <property type="entry name" value="Sugar_tr"/>
    <property type="match status" value="1"/>
</dbReference>
<reference evidence="10" key="2">
    <citation type="submission" date="2020-04" db="EMBL/GenBank/DDBJ databases">
        <authorList>
            <person name="Alexandrino P."/>
            <person name="Mendonca T."/>
            <person name="Guaman L."/>
            <person name="Cherix J."/>
            <person name="Lozano-Sakalauskas G."/>
            <person name="Fujita A."/>
            <person name="Filho E.R."/>
            <person name="Long P."/>
            <person name="Padilla G."/>
            <person name="Taciro M.K."/>
            <person name="Gomez J.G."/>
            <person name="Silva L.F."/>
            <person name="Torres M."/>
        </authorList>
    </citation>
    <scope>NUCLEOTIDE SEQUENCE</scope>
    <source>
        <strain evidence="10">LMG 19450</strain>
    </source>
</reference>
<keyword evidence="5" id="KW-0769">Symport</keyword>
<evidence type="ECO:0000256" key="7">
    <source>
        <dbReference type="ARBA" id="ARBA00023136"/>
    </source>
</evidence>
<feature type="compositionally biased region" description="Low complexity" evidence="8">
    <location>
        <begin position="97"/>
        <end position="116"/>
    </location>
</feature>
<proteinExistence type="predicted"/>
<gene>
    <name evidence="10" type="ORF">NH14_000695</name>
</gene>
<feature type="transmembrane region" description="Helical" evidence="9">
    <location>
        <begin position="25"/>
        <end position="44"/>
    </location>
</feature>
<sequence>MSGVVTFVVGPLAGLLSDRISRRALVFWPRLAVVVLIWPAFQWLSSGPDAARLLITVGGLSVLLALQAAPAITMLPEMFPRAVRATGMAIVYSVSAWRSSAASRRPSPRGSSSSRATCMRPPGT</sequence>
<dbReference type="InterPro" id="IPR036259">
    <property type="entry name" value="MFS_trans_sf"/>
</dbReference>
<evidence type="ECO:0000256" key="6">
    <source>
        <dbReference type="ARBA" id="ARBA00022989"/>
    </source>
</evidence>
<evidence type="ECO:0000256" key="8">
    <source>
        <dbReference type="SAM" id="MobiDB-lite"/>
    </source>
</evidence>
<evidence type="ECO:0000313" key="10">
    <source>
        <dbReference type="EMBL" id="NLP59688.1"/>
    </source>
</evidence>
<protein>
    <submittedName>
        <fullName evidence="10">MFS transporter</fullName>
    </submittedName>
</protein>
<organism evidence="10 11">
    <name type="scientific">Paraburkholderia sacchari</name>
    <dbReference type="NCBI Taxonomy" id="159450"/>
    <lineage>
        <taxon>Bacteria</taxon>
        <taxon>Pseudomonadati</taxon>
        <taxon>Pseudomonadota</taxon>
        <taxon>Betaproteobacteria</taxon>
        <taxon>Burkholderiales</taxon>
        <taxon>Burkholderiaceae</taxon>
        <taxon>Paraburkholderia</taxon>
    </lineage>
</organism>
<feature type="transmembrane region" description="Helical" evidence="9">
    <location>
        <begin position="50"/>
        <end position="75"/>
    </location>
</feature>
<dbReference type="Proteomes" id="UP000030460">
    <property type="component" value="Unassembled WGS sequence"/>
</dbReference>
<comment type="subcellular location">
    <subcellularLocation>
        <location evidence="1">Cell membrane</location>
        <topology evidence="1">Multi-pass membrane protein</topology>
    </subcellularLocation>
</comment>
<reference evidence="10" key="1">
    <citation type="journal article" date="2015" name="Genome Announc.">
        <title>Draft Genome Sequence of the Polyhydroxyalkanoate-Producing Bacterium Burkholderia sacchari LMG 19450 Isolated from Brazilian Sugarcane Plantation Soil.</title>
        <authorList>
            <person name="Alexandrino P.M."/>
            <person name="Mendonca T.T."/>
            <person name="Guaman Bautista L.P."/>
            <person name="Cherix J."/>
            <person name="Lozano-Sakalauskas G.C."/>
            <person name="Fujita A."/>
            <person name="Ramos Filho E."/>
            <person name="Long P."/>
            <person name="Padilla G."/>
            <person name="Taciro M.K."/>
            <person name="Gomez J.G."/>
            <person name="Silva L.F."/>
        </authorList>
    </citation>
    <scope>NUCLEOTIDE SEQUENCE</scope>
    <source>
        <strain evidence="10">LMG 19450</strain>
    </source>
</reference>
<keyword evidence="6 9" id="KW-1133">Transmembrane helix</keyword>
<dbReference type="Gene3D" id="1.20.1250.20">
    <property type="entry name" value="MFS general substrate transporter like domains"/>
    <property type="match status" value="1"/>
</dbReference>
<accession>A0A8T6Z3X4</accession>
<dbReference type="EMBL" id="JTDB02000001">
    <property type="protein sequence ID" value="NLP59688.1"/>
    <property type="molecule type" value="Genomic_DNA"/>
</dbReference>
<dbReference type="GO" id="GO:0015293">
    <property type="term" value="F:symporter activity"/>
    <property type="evidence" value="ECO:0007669"/>
    <property type="project" value="UniProtKB-KW"/>
</dbReference>
<keyword evidence="4 9" id="KW-0812">Transmembrane</keyword>
<name>A0A8T6Z3X4_9BURK</name>
<keyword evidence="7 9" id="KW-0472">Membrane</keyword>
<dbReference type="GO" id="GO:0005886">
    <property type="term" value="C:plasma membrane"/>
    <property type="evidence" value="ECO:0007669"/>
    <property type="project" value="UniProtKB-SubCell"/>
</dbReference>
<dbReference type="InterPro" id="IPR005828">
    <property type="entry name" value="MFS_sugar_transport-like"/>
</dbReference>
<evidence type="ECO:0000256" key="4">
    <source>
        <dbReference type="ARBA" id="ARBA00022692"/>
    </source>
</evidence>
<comment type="caution">
    <text evidence="10">The sequence shown here is derived from an EMBL/GenBank/DDBJ whole genome shotgun (WGS) entry which is preliminary data.</text>
</comment>
<keyword evidence="11" id="KW-1185">Reference proteome</keyword>
<dbReference type="InterPro" id="IPR051084">
    <property type="entry name" value="H+-coupled_symporters"/>
</dbReference>
<feature type="region of interest" description="Disordered" evidence="8">
    <location>
        <begin position="97"/>
        <end position="124"/>
    </location>
</feature>
<evidence type="ECO:0000256" key="2">
    <source>
        <dbReference type="ARBA" id="ARBA00022448"/>
    </source>
</evidence>
<dbReference type="SUPFAM" id="SSF103473">
    <property type="entry name" value="MFS general substrate transporter"/>
    <property type="match status" value="1"/>
</dbReference>
<evidence type="ECO:0000256" key="3">
    <source>
        <dbReference type="ARBA" id="ARBA00022475"/>
    </source>
</evidence>
<evidence type="ECO:0000313" key="11">
    <source>
        <dbReference type="Proteomes" id="UP000030460"/>
    </source>
</evidence>
<dbReference type="PANTHER" id="PTHR43528">
    <property type="entry name" value="ALPHA-KETOGLUTARATE PERMEASE"/>
    <property type="match status" value="1"/>
</dbReference>
<evidence type="ECO:0000256" key="9">
    <source>
        <dbReference type="SAM" id="Phobius"/>
    </source>
</evidence>
<dbReference type="AlphaFoldDB" id="A0A8T6Z3X4"/>